<proteinExistence type="predicted"/>
<dbReference type="PROSITE" id="PS51186">
    <property type="entry name" value="GNAT"/>
    <property type="match status" value="1"/>
</dbReference>
<dbReference type="InterPro" id="IPR016181">
    <property type="entry name" value="Acyl_CoA_acyltransferase"/>
</dbReference>
<accession>A0A0V8HN85</accession>
<evidence type="ECO:0000313" key="2">
    <source>
        <dbReference type="EMBL" id="SCB94188.1"/>
    </source>
</evidence>
<dbReference type="EMBL" id="FMAU01000001">
    <property type="protein sequence ID" value="SCB94188.1"/>
    <property type="molecule type" value="Genomic_DNA"/>
</dbReference>
<reference evidence="3" key="1">
    <citation type="submission" date="2016-08" db="EMBL/GenBank/DDBJ databases">
        <authorList>
            <person name="Varghese N."/>
            <person name="Submissions Spin"/>
        </authorList>
    </citation>
    <scope>NUCLEOTIDE SEQUENCE [LARGE SCALE GENOMIC DNA]</scope>
    <source>
        <strain evidence="3">SGD-1123</strain>
    </source>
</reference>
<dbReference type="GO" id="GO:0016747">
    <property type="term" value="F:acyltransferase activity, transferring groups other than amino-acyl groups"/>
    <property type="evidence" value="ECO:0007669"/>
    <property type="project" value="InterPro"/>
</dbReference>
<dbReference type="OrthoDB" id="248489at2"/>
<dbReference type="Proteomes" id="UP000181997">
    <property type="component" value="Unassembled WGS sequence"/>
</dbReference>
<evidence type="ECO:0000313" key="3">
    <source>
        <dbReference type="Proteomes" id="UP000181997"/>
    </source>
</evidence>
<dbReference type="AlphaFoldDB" id="A0A0V8HN85"/>
<keyword evidence="3" id="KW-1185">Reference proteome</keyword>
<dbReference type="RefSeq" id="WP_058298009.1">
    <property type="nucleotide sequence ID" value="NZ_FMAU01000001.1"/>
</dbReference>
<evidence type="ECO:0000259" key="1">
    <source>
        <dbReference type="PROSITE" id="PS51186"/>
    </source>
</evidence>
<dbReference type="Gene3D" id="3.40.630.30">
    <property type="match status" value="1"/>
</dbReference>
<protein>
    <recommendedName>
        <fullName evidence="1">N-acetyltransferase domain-containing protein</fullName>
    </recommendedName>
</protein>
<dbReference type="SUPFAM" id="SSF55729">
    <property type="entry name" value="Acyl-CoA N-acyltransferases (Nat)"/>
    <property type="match status" value="1"/>
</dbReference>
<organism evidence="2 3">
    <name type="scientific">[Bacillus] enclensis</name>
    <dbReference type="NCBI Taxonomy" id="1402860"/>
    <lineage>
        <taxon>Bacteria</taxon>
        <taxon>Bacillati</taxon>
        <taxon>Bacillota</taxon>
        <taxon>Bacilli</taxon>
        <taxon>Bacillales</taxon>
        <taxon>Bacillaceae</taxon>
        <taxon>Rossellomorea</taxon>
    </lineage>
</organism>
<dbReference type="InterPro" id="IPR027365">
    <property type="entry name" value="GNAT_acetyltra_YdfB-like"/>
</dbReference>
<gene>
    <name evidence="2" type="ORF">GA0061094_1556</name>
</gene>
<sequence length="262" mass="29885">MIKVLTQEDDRQCQQLIQKEPAENLFIIGDIEAFGYEQDFQKIWGDFDEDGNLRGVLLKYRENFIPYSPGEFDAEGFAAIINSCEDFSIMSGLKAVTSKVEPFLSREFQSKRQMYYAKLDNSESLSEGELHHVEKATIEALPKLVELLNSIPEFSGGSFTVEKRKHGMEKGVARSYYIERDGIFVSSASTTAENSSSAMIVAVCTHPDYKKKGYATECMTKLCRDVLQEGKELCLFYDNPEAGRIYKNIGFEDIGYWMMYKF</sequence>
<dbReference type="Pfam" id="PF12746">
    <property type="entry name" value="GNAT_acetyltran"/>
    <property type="match status" value="1"/>
</dbReference>
<dbReference type="InterPro" id="IPR000182">
    <property type="entry name" value="GNAT_dom"/>
</dbReference>
<feature type="domain" description="N-acetyltransferase" evidence="1">
    <location>
        <begin position="131"/>
        <end position="262"/>
    </location>
</feature>
<name>A0A0V8HN85_9BACI</name>